<dbReference type="Pfam" id="PF09814">
    <property type="entry name" value="HECT_2"/>
    <property type="match status" value="1"/>
</dbReference>
<dbReference type="PANTHER" id="PTHR31531">
    <property type="entry name" value="E3 UBIQUITIN-PROTEIN LIGASE E3D FAMILY MEMBER"/>
    <property type="match status" value="1"/>
</dbReference>
<evidence type="ECO:0000313" key="1">
    <source>
        <dbReference type="EMBL" id="KAF1836714.1"/>
    </source>
</evidence>
<evidence type="ECO:0000313" key="2">
    <source>
        <dbReference type="Proteomes" id="UP000800040"/>
    </source>
</evidence>
<dbReference type="PANTHER" id="PTHR31531:SF2">
    <property type="entry name" value="E3 UBIQUITIN-PROTEIN LIGASE E3D"/>
    <property type="match status" value="1"/>
</dbReference>
<dbReference type="GO" id="GO:0043161">
    <property type="term" value="P:proteasome-mediated ubiquitin-dependent protein catabolic process"/>
    <property type="evidence" value="ECO:0007669"/>
    <property type="project" value="TreeGrafter"/>
</dbReference>
<keyword evidence="2" id="KW-1185">Reference proteome</keyword>
<gene>
    <name evidence="1" type="ORF">BDW02DRAFT_587222</name>
</gene>
<dbReference type="GO" id="GO:0030332">
    <property type="term" value="F:cyclin binding"/>
    <property type="evidence" value="ECO:0007669"/>
    <property type="project" value="TreeGrafter"/>
</dbReference>
<dbReference type="Proteomes" id="UP000800040">
    <property type="component" value="Unassembled WGS sequence"/>
</dbReference>
<organism evidence="1 2">
    <name type="scientific">Decorospora gaudefroyi</name>
    <dbReference type="NCBI Taxonomy" id="184978"/>
    <lineage>
        <taxon>Eukaryota</taxon>
        <taxon>Fungi</taxon>
        <taxon>Dikarya</taxon>
        <taxon>Ascomycota</taxon>
        <taxon>Pezizomycotina</taxon>
        <taxon>Dothideomycetes</taxon>
        <taxon>Pleosporomycetidae</taxon>
        <taxon>Pleosporales</taxon>
        <taxon>Pleosporineae</taxon>
        <taxon>Pleosporaceae</taxon>
        <taxon>Decorospora</taxon>
    </lineage>
</organism>
<dbReference type="GO" id="GO:0005829">
    <property type="term" value="C:cytosol"/>
    <property type="evidence" value="ECO:0007669"/>
    <property type="project" value="TreeGrafter"/>
</dbReference>
<dbReference type="GO" id="GO:0061630">
    <property type="term" value="F:ubiquitin protein ligase activity"/>
    <property type="evidence" value="ECO:0007669"/>
    <property type="project" value="TreeGrafter"/>
</dbReference>
<sequence length="539" mass="59635">MSRPQLPESAYEALGLSPEAIKDLMNPKPAPEPTTIAAPNLLQSDEDDARPIAPNETSITLYAELLLHIRTVTLFASLRTNHSRQTDAKLSADGTYITVSHEGHAATIRLPIHVKGGGDAALELPSQPPTKELTLRLQMEEREGSDLLGALQREDRQANVAPWDGASLSASTDVELSCKQCEAVLVPKRQIQHWRDLPNENWAEMMDFWHCHKPDEHHVHNHTHEATVGQKGYAAGNRLQAAAGVGFVDLTDFLMSGQDCGGGEVSTEEAGFQKDVIVCKQCKHAIGSQDQDTDGWRIRKWSVSVSSFSTASLSSPTTLSVQKWISARLLYLIENTGVRKFHVHPTSRTNPDPQIPIPSLLVWVFTPDLLFSSSIPTPGRLDPTRSVKVFYQTQTWQPLKPSEPESATIEDIEFPGDLYEELDRALQQSQRLLPPTARKFQGWDVGLLERFEVNEAGMVSTVDTRDSRVSHRRALPPRTCHPHAHNLGCFGPAVDPKSFSQPPTTVGPMSPNARRSVCAPDTCFLQRLPASTRAFMLCR</sequence>
<name>A0A6A5KQN4_9PLEO</name>
<dbReference type="GO" id="GO:0005634">
    <property type="term" value="C:nucleus"/>
    <property type="evidence" value="ECO:0007669"/>
    <property type="project" value="TreeGrafter"/>
</dbReference>
<dbReference type="GO" id="GO:0031624">
    <property type="term" value="F:ubiquitin conjugating enzyme binding"/>
    <property type="evidence" value="ECO:0007669"/>
    <property type="project" value="TreeGrafter"/>
</dbReference>
<protein>
    <recommendedName>
        <fullName evidence="3">Ubiquitin-conjugating enzyme E2-binding protein</fullName>
    </recommendedName>
</protein>
<dbReference type="GO" id="GO:0000209">
    <property type="term" value="P:protein polyubiquitination"/>
    <property type="evidence" value="ECO:0007669"/>
    <property type="project" value="TreeGrafter"/>
</dbReference>
<dbReference type="GO" id="GO:0051865">
    <property type="term" value="P:protein autoubiquitination"/>
    <property type="evidence" value="ECO:0007669"/>
    <property type="project" value="TreeGrafter"/>
</dbReference>
<dbReference type="InterPro" id="IPR019193">
    <property type="entry name" value="UBQ-conj_enz_E2-bd_prot"/>
</dbReference>
<accession>A0A6A5KQN4</accession>
<dbReference type="OrthoDB" id="386949at2759"/>
<dbReference type="GO" id="GO:0006513">
    <property type="term" value="P:protein monoubiquitination"/>
    <property type="evidence" value="ECO:0007669"/>
    <property type="project" value="TreeGrafter"/>
</dbReference>
<evidence type="ECO:0008006" key="3">
    <source>
        <dbReference type="Google" id="ProtNLM"/>
    </source>
</evidence>
<dbReference type="AlphaFoldDB" id="A0A6A5KQN4"/>
<proteinExistence type="predicted"/>
<dbReference type="EMBL" id="ML975270">
    <property type="protein sequence ID" value="KAF1836714.1"/>
    <property type="molecule type" value="Genomic_DNA"/>
</dbReference>
<dbReference type="GO" id="GO:0000151">
    <property type="term" value="C:ubiquitin ligase complex"/>
    <property type="evidence" value="ECO:0007669"/>
    <property type="project" value="TreeGrafter"/>
</dbReference>
<reference evidence="1" key="1">
    <citation type="submission" date="2020-01" db="EMBL/GenBank/DDBJ databases">
        <authorList>
            <consortium name="DOE Joint Genome Institute"/>
            <person name="Haridas S."/>
            <person name="Albert R."/>
            <person name="Binder M."/>
            <person name="Bloem J."/>
            <person name="Labutti K."/>
            <person name="Salamov A."/>
            <person name="Andreopoulos B."/>
            <person name="Baker S.E."/>
            <person name="Barry K."/>
            <person name="Bills G."/>
            <person name="Bluhm B.H."/>
            <person name="Cannon C."/>
            <person name="Castanera R."/>
            <person name="Culley D.E."/>
            <person name="Daum C."/>
            <person name="Ezra D."/>
            <person name="Gonzalez J.B."/>
            <person name="Henrissat B."/>
            <person name="Kuo A."/>
            <person name="Liang C."/>
            <person name="Lipzen A."/>
            <person name="Lutzoni F."/>
            <person name="Magnuson J."/>
            <person name="Mondo S."/>
            <person name="Nolan M."/>
            <person name="Ohm R."/>
            <person name="Pangilinan J."/>
            <person name="Park H.-J."/>
            <person name="Ramirez L."/>
            <person name="Alfaro M."/>
            <person name="Sun H."/>
            <person name="Tritt A."/>
            <person name="Yoshinaga Y."/>
            <person name="Zwiers L.-H."/>
            <person name="Turgeon B.G."/>
            <person name="Goodwin S.B."/>
            <person name="Spatafora J.W."/>
            <person name="Crous P.W."/>
            <person name="Grigoriev I.V."/>
        </authorList>
    </citation>
    <scope>NUCLEOTIDE SEQUENCE</scope>
    <source>
        <strain evidence="1">P77</strain>
    </source>
</reference>